<keyword evidence="9" id="KW-0812">Transmembrane</keyword>
<evidence type="ECO:0000256" key="2">
    <source>
        <dbReference type="ARBA" id="ARBA00022723"/>
    </source>
</evidence>
<dbReference type="InterPro" id="IPR032456">
    <property type="entry name" value="Peptidase_M48_N"/>
</dbReference>
<evidence type="ECO:0000256" key="8">
    <source>
        <dbReference type="RuleBase" id="RU003983"/>
    </source>
</evidence>
<dbReference type="Gene3D" id="3.30.2010.10">
    <property type="entry name" value="Metalloproteases ('zincins'), catalytic domain"/>
    <property type="match status" value="1"/>
</dbReference>
<evidence type="ECO:0000259" key="10">
    <source>
        <dbReference type="Pfam" id="PF01435"/>
    </source>
</evidence>
<proteinExistence type="inferred from homology"/>
<keyword evidence="2 7" id="KW-0479">Metal-binding</keyword>
<keyword evidence="3 8" id="KW-0378">Hydrolase</keyword>
<comment type="similarity">
    <text evidence="8">Belongs to the peptidase M48 family.</text>
</comment>
<feature type="transmembrane region" description="Helical" evidence="9">
    <location>
        <begin position="85"/>
        <end position="104"/>
    </location>
</feature>
<dbReference type="PANTHER" id="PTHR10120">
    <property type="entry name" value="CAAX PRENYL PROTEASE 1"/>
    <property type="match status" value="1"/>
</dbReference>
<dbReference type="RefSeq" id="WP_010963878.1">
    <property type="nucleotide sequence ID" value="NC_003030.1"/>
</dbReference>
<evidence type="ECO:0000256" key="4">
    <source>
        <dbReference type="ARBA" id="ARBA00022833"/>
    </source>
</evidence>
<feature type="binding site" evidence="7">
    <location>
        <position position="269"/>
    </location>
    <ligand>
        <name>Zn(2+)</name>
        <dbReference type="ChEBI" id="CHEBI:29105"/>
        <note>catalytic</note>
    </ligand>
</feature>
<feature type="transmembrane region" description="Helical" evidence="9">
    <location>
        <begin position="163"/>
        <end position="186"/>
    </location>
</feature>
<dbReference type="EMBL" id="AE001437">
    <property type="protein sequence ID" value="AAK78536.1"/>
    <property type="molecule type" value="Genomic_DNA"/>
</dbReference>
<feature type="binding site" evidence="7">
    <location>
        <position position="265"/>
    </location>
    <ligand>
        <name>Zn(2+)</name>
        <dbReference type="ChEBI" id="CHEBI:29105"/>
        <note>catalytic</note>
    </ligand>
</feature>
<evidence type="ECO:0000313" key="13">
    <source>
        <dbReference type="Proteomes" id="UP000000814"/>
    </source>
</evidence>
<feature type="active site" evidence="6">
    <location>
        <position position="266"/>
    </location>
</feature>
<dbReference type="GeneID" id="44997067"/>
<dbReference type="CDD" id="cd07343">
    <property type="entry name" value="M48A_Zmpste24p_like"/>
    <property type="match status" value="1"/>
</dbReference>
<reference evidence="12 13" key="1">
    <citation type="journal article" date="2001" name="J. Bacteriol.">
        <title>Genome sequence and comparative analysis of the solvent-producing bacterium Clostridium acetobutylicum.</title>
        <authorList>
            <person name="Nolling J."/>
            <person name="Breton G."/>
            <person name="Omelchenko M.V."/>
            <person name="Makarova K.S."/>
            <person name="Zeng Q."/>
            <person name="Gibson R."/>
            <person name="Lee H.M."/>
            <person name="Dubois J."/>
            <person name="Qiu D."/>
            <person name="Hitti J."/>
            <person name="Wolf Y.I."/>
            <person name="Tatusov R.L."/>
            <person name="Sabathe F."/>
            <person name="Doucette-Stamm L."/>
            <person name="Soucaille P."/>
            <person name="Daly M.J."/>
            <person name="Bennett G.N."/>
            <person name="Koonin E.V."/>
            <person name="Smith D.R."/>
        </authorList>
    </citation>
    <scope>NUCLEOTIDE SEQUENCE [LARGE SCALE GENOMIC DNA]</scope>
    <source>
        <strain evidence="13">ATCC 824 / DSM 792 / JCM 1419 / LMG 5710 / VKM B-1787</strain>
    </source>
</reference>
<feature type="binding site" evidence="7">
    <location>
        <position position="345"/>
    </location>
    <ligand>
        <name>Zn(2+)</name>
        <dbReference type="ChEBI" id="CHEBI:29105"/>
        <note>catalytic</note>
    </ligand>
</feature>
<keyword evidence="4 7" id="KW-0862">Zinc</keyword>
<dbReference type="AlphaFoldDB" id="Q97LK3"/>
<keyword evidence="5 8" id="KW-0482">Metalloprotease</keyword>
<name>Q97LK3_CLOAB</name>
<dbReference type="Proteomes" id="UP000000814">
    <property type="component" value="Chromosome"/>
</dbReference>
<dbReference type="InterPro" id="IPR027057">
    <property type="entry name" value="CAXX_Prtase_1"/>
</dbReference>
<evidence type="ECO:0000256" key="5">
    <source>
        <dbReference type="ARBA" id="ARBA00023049"/>
    </source>
</evidence>
<keyword evidence="9" id="KW-0472">Membrane</keyword>
<feature type="transmembrane region" description="Helical" evidence="9">
    <location>
        <begin position="53"/>
        <end position="73"/>
    </location>
</feature>
<organism evidence="12 13">
    <name type="scientific">Clostridium acetobutylicum (strain ATCC 824 / DSM 792 / JCM 1419 / IAM 19013 / LMG 5710 / NBRC 13948 / NRRL B-527 / VKM B-1787 / 2291 / W)</name>
    <dbReference type="NCBI Taxonomy" id="272562"/>
    <lineage>
        <taxon>Bacteria</taxon>
        <taxon>Bacillati</taxon>
        <taxon>Bacillota</taxon>
        <taxon>Clostridia</taxon>
        <taxon>Eubacteriales</taxon>
        <taxon>Clostridiaceae</taxon>
        <taxon>Clostridium</taxon>
    </lineage>
</organism>
<protein>
    <submittedName>
        <fullName evidence="12">Predicted Zn-dependent protease with possible chaperone function</fullName>
    </submittedName>
</protein>
<evidence type="ECO:0000256" key="3">
    <source>
        <dbReference type="ARBA" id="ARBA00022801"/>
    </source>
</evidence>
<evidence type="ECO:0000256" key="6">
    <source>
        <dbReference type="PIRSR" id="PIRSR627057-1"/>
    </source>
</evidence>
<feature type="domain" description="CAAX prenyl protease 1 N-terminal" evidence="11">
    <location>
        <begin position="43"/>
        <end position="192"/>
    </location>
</feature>
<sequence>MRKKISVLFLLCISVMIFFIKLRSAPIFDCYHVMLSNEAIRVRYYKINMILEIIYTFMGILIPLLIIFSRIHVSLEEFAYKVKKVWLPGICIYSFLFVIVYHIFYLPLDIYSGFINEHIFSVSNQSFGKWVWNWSLNVLTSAVFLAVILWIPYKIAKRSAKRWWIYTWIIFIPVIIFSYIISPIVIDPMYNKFEPLKDKRLESKIQNLAHRAGVYNCQLYQVNKSADTKQINAYMTGVGNTKRIVIWDTAIKNLSEDELEFVVAHEIGHYVLNHTIINCFGTIGGLFIMLYIIHKAVPHTVKKYGKMLKIESIINIRSFPLVILVITICTCVSEPLYNAVSRTMEYNADTFAVELTHNNEAGVNMFKKLSVKNLSVMKPDRWYEIWKYTHPSLQERIDFVKSYKPWEQNKPLKYGRYIKNN</sequence>
<feature type="active site" description="Proton donor" evidence="6">
    <location>
        <position position="349"/>
    </location>
</feature>
<dbReference type="OrthoDB" id="9781930at2"/>
<dbReference type="PATRIC" id="fig|272562.8.peg.762"/>
<dbReference type="eggNOG" id="COG0501">
    <property type="taxonomic scope" value="Bacteria"/>
</dbReference>
<feature type="transmembrane region" description="Helical" evidence="9">
    <location>
        <begin position="275"/>
        <end position="293"/>
    </location>
</feature>
<keyword evidence="13" id="KW-1185">Reference proteome</keyword>
<evidence type="ECO:0000259" key="11">
    <source>
        <dbReference type="Pfam" id="PF16491"/>
    </source>
</evidence>
<dbReference type="HOGENOM" id="CLU_025947_1_1_9"/>
<dbReference type="InterPro" id="IPR001915">
    <property type="entry name" value="Peptidase_M48"/>
</dbReference>
<comment type="cofactor">
    <cofactor evidence="7 8">
        <name>Zn(2+)</name>
        <dbReference type="ChEBI" id="CHEBI:29105"/>
    </cofactor>
    <text evidence="7 8">Binds 1 zinc ion per subunit.</text>
</comment>
<evidence type="ECO:0000313" key="12">
    <source>
        <dbReference type="EMBL" id="AAK78536.1"/>
    </source>
</evidence>
<dbReference type="Pfam" id="PF01435">
    <property type="entry name" value="Peptidase_M48"/>
    <property type="match status" value="1"/>
</dbReference>
<gene>
    <name evidence="12" type="ordered locus">CA_C0557</name>
</gene>
<dbReference type="GO" id="GO:0004222">
    <property type="term" value="F:metalloendopeptidase activity"/>
    <property type="evidence" value="ECO:0007669"/>
    <property type="project" value="InterPro"/>
</dbReference>
<dbReference type="Pfam" id="PF16491">
    <property type="entry name" value="Peptidase_M48_N"/>
    <property type="match status" value="1"/>
</dbReference>
<keyword evidence="1 8" id="KW-0645">Protease</keyword>
<evidence type="ECO:0000256" key="1">
    <source>
        <dbReference type="ARBA" id="ARBA00022670"/>
    </source>
</evidence>
<dbReference type="GO" id="GO:0046872">
    <property type="term" value="F:metal ion binding"/>
    <property type="evidence" value="ECO:0007669"/>
    <property type="project" value="UniProtKB-KW"/>
</dbReference>
<feature type="transmembrane region" description="Helical" evidence="9">
    <location>
        <begin position="131"/>
        <end position="151"/>
    </location>
</feature>
<dbReference type="GO" id="GO:0071586">
    <property type="term" value="P:CAAX-box protein processing"/>
    <property type="evidence" value="ECO:0007669"/>
    <property type="project" value="InterPro"/>
</dbReference>
<feature type="transmembrane region" description="Helical" evidence="9">
    <location>
        <begin position="314"/>
        <end position="337"/>
    </location>
</feature>
<dbReference type="PIR" id="E96968">
    <property type="entry name" value="E96968"/>
</dbReference>
<keyword evidence="9" id="KW-1133">Transmembrane helix</keyword>
<accession>Q97LK3</accession>
<dbReference type="KEGG" id="cac:CA_C0557"/>
<feature type="domain" description="Peptidase M48" evidence="10">
    <location>
        <begin position="195"/>
        <end position="402"/>
    </location>
</feature>
<evidence type="ECO:0000256" key="9">
    <source>
        <dbReference type="SAM" id="Phobius"/>
    </source>
</evidence>
<dbReference type="STRING" id="272562.CA_C0557"/>
<evidence type="ECO:0000256" key="7">
    <source>
        <dbReference type="PIRSR" id="PIRSR627057-2"/>
    </source>
</evidence>